<dbReference type="InterPro" id="IPR036188">
    <property type="entry name" value="FAD/NAD-bd_sf"/>
</dbReference>
<evidence type="ECO:0000256" key="4">
    <source>
        <dbReference type="ARBA" id="ARBA00022729"/>
    </source>
</evidence>
<dbReference type="GO" id="GO:0016829">
    <property type="term" value="F:lyase activity"/>
    <property type="evidence" value="ECO:0007669"/>
    <property type="project" value="UniProtKB-KW"/>
</dbReference>
<evidence type="ECO:0000256" key="7">
    <source>
        <dbReference type="ARBA" id="ARBA00023180"/>
    </source>
</evidence>
<feature type="signal peptide" evidence="8">
    <location>
        <begin position="1"/>
        <end position="24"/>
    </location>
</feature>
<gene>
    <name evidence="10" type="ORF">B0H67DRAFT_559278</name>
</gene>
<dbReference type="InterPro" id="IPR017046">
    <property type="entry name" value="Prenylcysteine_Oxase1"/>
</dbReference>
<dbReference type="AlphaFoldDB" id="A0AA40B8K6"/>
<comment type="caution">
    <text evidence="10">The sequence shown here is derived from an EMBL/GenBank/DDBJ whole genome shotgun (WGS) entry which is preliminary data.</text>
</comment>
<evidence type="ECO:0000256" key="5">
    <source>
        <dbReference type="ARBA" id="ARBA00022827"/>
    </source>
</evidence>
<proteinExistence type="inferred from homology"/>
<feature type="domain" description="Prenylcysteine lyase" evidence="9">
    <location>
        <begin position="142"/>
        <end position="525"/>
    </location>
</feature>
<keyword evidence="6" id="KW-0560">Oxidoreductase</keyword>
<dbReference type="InterPro" id="IPR010795">
    <property type="entry name" value="Prenylcys_lyase"/>
</dbReference>
<keyword evidence="10" id="KW-0456">Lyase</keyword>
<evidence type="ECO:0000256" key="8">
    <source>
        <dbReference type="SAM" id="SignalP"/>
    </source>
</evidence>
<dbReference type="Proteomes" id="UP001172102">
    <property type="component" value="Unassembled WGS sequence"/>
</dbReference>
<keyword evidence="3" id="KW-0285">Flavoprotein</keyword>
<dbReference type="EMBL" id="JAUKUA010000001">
    <property type="protein sequence ID" value="KAK0729645.1"/>
    <property type="molecule type" value="Genomic_DNA"/>
</dbReference>
<dbReference type="Pfam" id="PF07156">
    <property type="entry name" value="Prenylcys_lyase"/>
    <property type="match status" value="1"/>
</dbReference>
<evidence type="ECO:0000313" key="10">
    <source>
        <dbReference type="EMBL" id="KAK0729645.1"/>
    </source>
</evidence>
<keyword evidence="4 8" id="KW-0732">Signal</keyword>
<evidence type="ECO:0000313" key="11">
    <source>
        <dbReference type="Proteomes" id="UP001172102"/>
    </source>
</evidence>
<dbReference type="GO" id="GO:0001735">
    <property type="term" value="F:prenylcysteine oxidase activity"/>
    <property type="evidence" value="ECO:0007669"/>
    <property type="project" value="InterPro"/>
</dbReference>
<organism evidence="10 11">
    <name type="scientific">Lasiosphaeris hirsuta</name>
    <dbReference type="NCBI Taxonomy" id="260670"/>
    <lineage>
        <taxon>Eukaryota</taxon>
        <taxon>Fungi</taxon>
        <taxon>Dikarya</taxon>
        <taxon>Ascomycota</taxon>
        <taxon>Pezizomycotina</taxon>
        <taxon>Sordariomycetes</taxon>
        <taxon>Sordariomycetidae</taxon>
        <taxon>Sordariales</taxon>
        <taxon>Lasiosphaeriaceae</taxon>
        <taxon>Lasiosphaeris</taxon>
    </lineage>
</organism>
<keyword evidence="7" id="KW-0325">Glycoprotein</keyword>
<accession>A0AA40B8K6</accession>
<dbReference type="GO" id="GO:0030328">
    <property type="term" value="P:prenylcysteine catabolic process"/>
    <property type="evidence" value="ECO:0007669"/>
    <property type="project" value="InterPro"/>
</dbReference>
<feature type="chain" id="PRO_5041241832" evidence="8">
    <location>
        <begin position="25"/>
        <end position="574"/>
    </location>
</feature>
<keyword evidence="5" id="KW-0274">FAD</keyword>
<dbReference type="Gene3D" id="3.50.50.60">
    <property type="entry name" value="FAD/NAD(P)-binding domain"/>
    <property type="match status" value="1"/>
</dbReference>
<evidence type="ECO:0000256" key="2">
    <source>
        <dbReference type="ARBA" id="ARBA00009967"/>
    </source>
</evidence>
<name>A0AA40B8K6_9PEZI</name>
<comment type="cofactor">
    <cofactor evidence="1">
        <name>FAD</name>
        <dbReference type="ChEBI" id="CHEBI:57692"/>
    </cofactor>
</comment>
<keyword evidence="11" id="KW-1185">Reference proteome</keyword>
<sequence>MASPLSLRSIVAAILYLSPSVCTAQEAVQQDGLPIRQVAIIGAGAAGSSAAYHLRSYADKYGVAVNITVFEKTAHIGGRTLTVNPFGNSSQRVELGASIFIQKNHIMYKALEEFNLSPRDPDEDSDSTLGIWDGDEFVFTIDQSDSFWWNAYKVFMKYGYLAPRRTQQLMVATIDKFLRLYEEPYFPFRSLTQRTYELGLVDVTGLTGEQLLKQNNVGDAYAHDIVQASTRVNYASNLVRIHGLDTMVSMAPEGAMAVKGGNWQIFSKMVKKSGAGVALNTSITSIAFAPKENKTSFRTRYAVAAKSSSSLSDTQGEYPVLFDDVVIATPYQFSKIAAADGVIQHPIDSIPYVQLHVTIFASPFQYSPAFFGLTDPKTVPGTILTTLGKNDTPTSGVQGAGKAGFFSISHLRKVVNPDTEKQEYLYKIFSPEKVTPEFLSRLFGVDVPETFVGKAEGSTSSAAPISWYLPHVFYSYPQALPRVTFQDPIVGPGLYYTSGMESFISTMETNALMGKNVARLILDDILGASKGDSEMDSKGVESEFGEGGAQKVIWDRGRGEIPKTRPTEAVFQDM</sequence>
<evidence type="ECO:0000256" key="3">
    <source>
        <dbReference type="ARBA" id="ARBA00022630"/>
    </source>
</evidence>
<dbReference type="PIRSF" id="PIRSF036292">
    <property type="entry name" value="Prenylcysteine_oxidase"/>
    <property type="match status" value="1"/>
</dbReference>
<reference evidence="10" key="1">
    <citation type="submission" date="2023-06" db="EMBL/GenBank/DDBJ databases">
        <title>Genome-scale phylogeny and comparative genomics of the fungal order Sordariales.</title>
        <authorList>
            <consortium name="Lawrence Berkeley National Laboratory"/>
            <person name="Hensen N."/>
            <person name="Bonometti L."/>
            <person name="Westerberg I."/>
            <person name="Brannstrom I.O."/>
            <person name="Guillou S."/>
            <person name="Cros-Aarteil S."/>
            <person name="Calhoun S."/>
            <person name="Haridas S."/>
            <person name="Kuo A."/>
            <person name="Mondo S."/>
            <person name="Pangilinan J."/>
            <person name="Riley R."/>
            <person name="Labutti K."/>
            <person name="Andreopoulos B."/>
            <person name="Lipzen A."/>
            <person name="Chen C."/>
            <person name="Yanf M."/>
            <person name="Daum C."/>
            <person name="Ng V."/>
            <person name="Clum A."/>
            <person name="Steindorff A."/>
            <person name="Ohm R."/>
            <person name="Martin F."/>
            <person name="Silar P."/>
            <person name="Natvig D."/>
            <person name="Lalanne C."/>
            <person name="Gautier V."/>
            <person name="Ament-Velasquez S.L."/>
            <person name="Kruys A."/>
            <person name="Hutchinson M.I."/>
            <person name="Powell A.J."/>
            <person name="Barry K."/>
            <person name="Miller A.N."/>
            <person name="Grigoriev I.V."/>
            <person name="Debuchy R."/>
            <person name="Gladieux P."/>
            <person name="Thoren M.H."/>
            <person name="Johannesson H."/>
        </authorList>
    </citation>
    <scope>NUCLEOTIDE SEQUENCE</scope>
    <source>
        <strain evidence="10">SMH4607-1</strain>
    </source>
</reference>
<dbReference type="PANTHER" id="PTHR15944">
    <property type="entry name" value="FARNESYLCYSTEINE LYASE"/>
    <property type="match status" value="1"/>
</dbReference>
<protein>
    <submittedName>
        <fullName evidence="10">Prenylcysteine lyase-domain-containing protein</fullName>
    </submittedName>
</protein>
<comment type="similarity">
    <text evidence="2">Belongs to the prenylcysteine oxidase family.</text>
</comment>
<dbReference type="Pfam" id="PF13450">
    <property type="entry name" value="NAD_binding_8"/>
    <property type="match status" value="1"/>
</dbReference>
<dbReference type="GO" id="GO:0030327">
    <property type="term" value="P:prenylated protein catabolic process"/>
    <property type="evidence" value="ECO:0007669"/>
    <property type="project" value="TreeGrafter"/>
</dbReference>
<evidence type="ECO:0000256" key="1">
    <source>
        <dbReference type="ARBA" id="ARBA00001974"/>
    </source>
</evidence>
<evidence type="ECO:0000259" key="9">
    <source>
        <dbReference type="Pfam" id="PF07156"/>
    </source>
</evidence>
<dbReference type="PANTHER" id="PTHR15944:SF0">
    <property type="entry name" value="PRENYLCYSTEINE LYASE DOMAIN-CONTAINING PROTEIN"/>
    <property type="match status" value="1"/>
</dbReference>
<dbReference type="SUPFAM" id="SSF51905">
    <property type="entry name" value="FAD/NAD(P)-binding domain"/>
    <property type="match status" value="1"/>
</dbReference>
<evidence type="ECO:0000256" key="6">
    <source>
        <dbReference type="ARBA" id="ARBA00023002"/>
    </source>
</evidence>